<evidence type="ECO:0000259" key="1">
    <source>
        <dbReference type="PROSITE" id="PS50043"/>
    </source>
</evidence>
<name>A0A934QF76_9MICO</name>
<evidence type="ECO:0000313" key="2">
    <source>
        <dbReference type="EMBL" id="MBK0422197.1"/>
    </source>
</evidence>
<evidence type="ECO:0000313" key="3">
    <source>
        <dbReference type="Proteomes" id="UP000618733"/>
    </source>
</evidence>
<dbReference type="InterPro" id="IPR000792">
    <property type="entry name" value="Tscrpt_reg_LuxR_C"/>
</dbReference>
<organism evidence="2 3">
    <name type="scientific">Leucobacter edaphi</name>
    <dbReference type="NCBI Taxonomy" id="2796472"/>
    <lineage>
        <taxon>Bacteria</taxon>
        <taxon>Bacillati</taxon>
        <taxon>Actinomycetota</taxon>
        <taxon>Actinomycetes</taxon>
        <taxon>Micrococcales</taxon>
        <taxon>Microbacteriaceae</taxon>
        <taxon>Leucobacter</taxon>
    </lineage>
</organism>
<dbReference type="GO" id="GO:0003677">
    <property type="term" value="F:DNA binding"/>
    <property type="evidence" value="ECO:0007669"/>
    <property type="project" value="InterPro"/>
</dbReference>
<dbReference type="Gene3D" id="1.10.10.10">
    <property type="entry name" value="Winged helix-like DNA-binding domain superfamily/Winged helix DNA-binding domain"/>
    <property type="match status" value="1"/>
</dbReference>
<proteinExistence type="predicted"/>
<dbReference type="AlphaFoldDB" id="A0A934QF76"/>
<dbReference type="InterPro" id="IPR036388">
    <property type="entry name" value="WH-like_DNA-bd_sf"/>
</dbReference>
<dbReference type="CDD" id="cd06170">
    <property type="entry name" value="LuxR_C_like"/>
    <property type="match status" value="1"/>
</dbReference>
<dbReference type="PROSITE" id="PS50043">
    <property type="entry name" value="HTH_LUXR_2"/>
    <property type="match status" value="1"/>
</dbReference>
<dbReference type="InterPro" id="IPR016032">
    <property type="entry name" value="Sig_transdc_resp-reg_C-effctor"/>
</dbReference>
<dbReference type="PROSITE" id="PS00622">
    <property type="entry name" value="HTH_LUXR_1"/>
    <property type="match status" value="1"/>
</dbReference>
<dbReference type="SUPFAM" id="SSF46894">
    <property type="entry name" value="C-terminal effector domain of the bipartite response regulators"/>
    <property type="match status" value="1"/>
</dbReference>
<sequence>MNDAKRGQAERALERREVRLRAVAALPARLERVTQAALPEGSLTVLIGEPGTGKASLAEAAAHLIGERTEHPTEVVTLLPPRVAGQPAPIFSLVDPAAEADGASGPTARASGAGVAADARRVQDHLERLAEGRALTLVVPDADDADPRDLAILERIMTEIQLRILITARRQTPAVARLRRLGHGSTLSIGPLSEDESERLLCVLLGVERIEGGTLRRWAEACGGNSHGLSMLAVAADQAGQVRRARGAAWAADDGSEADAPPEYAWLIRESCSAEEWELLERIAIAEPVGELALLRELGSATLGGLLERGLVVSRDVAGIAVLRLAHRLLGASIRAGLHPRKRLALNDEAFALLAQGLEARTAPEDPERLQRLVGFGLAAGRDLPLAWLWGAFRAQARAVDAREGLGIALALASHPEANDTQVAMGLARAAQLARKIGDFERLRVIVEAATRMIESGRITAVETAGIAAALQTVVIVERVWTGGSVEAALTDLDQLRESLQPDPVAEATTRSGVMIVLSMVGRVREAWSAAPRAELAQDLQVEVANAHGRTLRTLCMVQRGEIAQAVEESLRARMLNGLGRRIGAGIGDLLGFAWFVAMWVSGDSAGTREALAELTVAAGAQEVGDLRASGVAECCEVLLAIQEGRWVDAVDAGERAADRFERADSYGLAPFVHAARALAQAVLGERDAAARSLRRAADPTPGLAQALCGVTELLTLRARQWLEAPDTLAIAERLVARSEERGHAYVELLARHFVAAERGSVPAGDLARIQQLAIHIDAPLGDAVVAHVERLAHAARPGDDDTELRVLAEHGLWLPIPSASSLTPREREIALLAALGHTSRFISERLHISPRTVERHLSNLFGKLGVERRDDLREWALRERIRRHAAKNG</sequence>
<dbReference type="GO" id="GO:0006355">
    <property type="term" value="P:regulation of DNA-templated transcription"/>
    <property type="evidence" value="ECO:0007669"/>
    <property type="project" value="InterPro"/>
</dbReference>
<dbReference type="PRINTS" id="PR00038">
    <property type="entry name" value="HTHLUXR"/>
</dbReference>
<dbReference type="SMART" id="SM00421">
    <property type="entry name" value="HTH_LUXR"/>
    <property type="match status" value="1"/>
</dbReference>
<dbReference type="SUPFAM" id="SSF52540">
    <property type="entry name" value="P-loop containing nucleoside triphosphate hydrolases"/>
    <property type="match status" value="1"/>
</dbReference>
<reference evidence="2" key="1">
    <citation type="submission" date="2020-12" db="EMBL/GenBank/DDBJ databases">
        <title>Leucobacter sp. CAS2, isolated from Chromium sludge.</title>
        <authorList>
            <person name="Xu Z."/>
        </authorList>
    </citation>
    <scope>NUCLEOTIDE SEQUENCE</scope>
    <source>
        <strain evidence="2">CSA2</strain>
    </source>
</reference>
<comment type="caution">
    <text evidence="2">The sequence shown here is derived from an EMBL/GenBank/DDBJ whole genome shotgun (WGS) entry which is preliminary data.</text>
</comment>
<keyword evidence="3" id="KW-1185">Reference proteome</keyword>
<accession>A0A934QF76</accession>
<dbReference type="Proteomes" id="UP000618733">
    <property type="component" value="Unassembled WGS sequence"/>
</dbReference>
<gene>
    <name evidence="2" type="ORF">JD292_08925</name>
</gene>
<dbReference type="Pfam" id="PF00196">
    <property type="entry name" value="GerE"/>
    <property type="match status" value="1"/>
</dbReference>
<dbReference type="RefSeq" id="WP_200132396.1">
    <property type="nucleotide sequence ID" value="NZ_JAEHOI010000007.1"/>
</dbReference>
<dbReference type="InterPro" id="IPR027417">
    <property type="entry name" value="P-loop_NTPase"/>
</dbReference>
<dbReference type="EMBL" id="JAEHOI010000007">
    <property type="protein sequence ID" value="MBK0422197.1"/>
    <property type="molecule type" value="Genomic_DNA"/>
</dbReference>
<protein>
    <recommendedName>
        <fullName evidence="1">HTH luxR-type domain-containing protein</fullName>
    </recommendedName>
</protein>
<feature type="domain" description="HTH luxR-type" evidence="1">
    <location>
        <begin position="816"/>
        <end position="881"/>
    </location>
</feature>